<accession>A0AAJ6XQG8</accession>
<evidence type="ECO:0000313" key="2">
    <source>
        <dbReference type="Proteomes" id="UP000694918"/>
    </source>
</evidence>
<feature type="compositionally biased region" description="Basic and acidic residues" evidence="1">
    <location>
        <begin position="134"/>
        <end position="178"/>
    </location>
</feature>
<evidence type="ECO:0000313" key="3">
    <source>
        <dbReference type="RefSeq" id="XP_011027251.1"/>
    </source>
</evidence>
<gene>
    <name evidence="3" type="primary">LOC105127594</name>
</gene>
<dbReference type="RefSeq" id="XP_011027251.1">
    <property type="nucleotide sequence ID" value="XM_011028949.1"/>
</dbReference>
<feature type="compositionally biased region" description="Basic and acidic residues" evidence="1">
    <location>
        <begin position="192"/>
        <end position="299"/>
    </location>
</feature>
<dbReference type="KEGG" id="peu:105127594"/>
<dbReference type="PANTHER" id="PTHR22426:SF2">
    <property type="entry name" value="ARGININE_SERINE-RICH COILED-COIL PROTEIN 2"/>
    <property type="match status" value="1"/>
</dbReference>
<feature type="compositionally biased region" description="Basic and acidic residues" evidence="1">
    <location>
        <begin position="107"/>
        <end position="126"/>
    </location>
</feature>
<name>A0AAJ6XQG8_POPEU</name>
<feature type="compositionally biased region" description="Basic and acidic residues" evidence="1">
    <location>
        <begin position="58"/>
        <end position="99"/>
    </location>
</feature>
<organism evidence="2 3">
    <name type="scientific">Populus euphratica</name>
    <name type="common">Euphrates poplar</name>
    <dbReference type="NCBI Taxonomy" id="75702"/>
    <lineage>
        <taxon>Eukaryota</taxon>
        <taxon>Viridiplantae</taxon>
        <taxon>Streptophyta</taxon>
        <taxon>Embryophyta</taxon>
        <taxon>Tracheophyta</taxon>
        <taxon>Spermatophyta</taxon>
        <taxon>Magnoliopsida</taxon>
        <taxon>eudicotyledons</taxon>
        <taxon>Gunneridae</taxon>
        <taxon>Pentapetalae</taxon>
        <taxon>rosids</taxon>
        <taxon>fabids</taxon>
        <taxon>Malpighiales</taxon>
        <taxon>Salicaceae</taxon>
        <taxon>Saliceae</taxon>
        <taxon>Populus</taxon>
    </lineage>
</organism>
<reference evidence="3" key="1">
    <citation type="submission" date="2025-08" db="UniProtKB">
        <authorList>
            <consortium name="RefSeq"/>
        </authorList>
    </citation>
    <scope>IDENTIFICATION</scope>
</reference>
<keyword evidence="2" id="KW-1185">Reference proteome</keyword>
<feature type="region of interest" description="Disordered" evidence="1">
    <location>
        <begin position="1"/>
        <end position="318"/>
    </location>
</feature>
<dbReference type="Proteomes" id="UP000694918">
    <property type="component" value="Unplaced"/>
</dbReference>
<dbReference type="PANTHER" id="PTHR22426">
    <property type="entry name" value="ARGININE_SERINE-RICH COILED-COIL PROTEIN 2"/>
    <property type="match status" value="1"/>
</dbReference>
<dbReference type="AlphaFoldDB" id="A0AAJ6XQG8"/>
<protein>
    <submittedName>
        <fullName evidence="3">Arginine/serine-rich coiled-coil protein 2 isoform X1</fullName>
    </submittedName>
</protein>
<evidence type="ECO:0000256" key="1">
    <source>
        <dbReference type="SAM" id="MobiDB-lite"/>
    </source>
</evidence>
<proteinExistence type="predicted"/>
<dbReference type="GeneID" id="105127594"/>
<feature type="compositionally biased region" description="Polar residues" evidence="1">
    <location>
        <begin position="1"/>
        <end position="16"/>
    </location>
</feature>
<sequence>MDSGIQSPQSENTETKATFRKPSNDMANRKYRRHSPMNGSSLSDGSPKHDQSSSPVVQRDEPAKASQRRKGEEKEMDRDSGRSRYEKNGESYRHSDRYSSRSSHGYSRNDDYSRHDRRVDDGDRHHQVVSHSGWESRDYARNSEKYSRDRHDGSGHRNRDKERELSEHQKLKDKDFSPDRVGSGRKYTSIVSEEKDRDWHRRDRDGRDEKRDYHRSSGDHKSDRSSYYEDTRGYRNDSSGRDRLRESYKNDPKELNGLKEKKKHDNWETSRDKDRYSKAPGEKNDDKSAFGSEKPESPAKKPKLFSSSKDPDYSGDVSTTVVNQKQSSSSMLAQEVDNKVNVGQAHANTSEAANDLDAAKVAAMKAAELVNKNLVGVGFMSTEQKKKLLWGSKKSAPPEETGRRWDTVMFGDRERQEKFNKLMSLSLPWCLWPIVGCKRRCEGGAPTRQSGCRETEGTPDGSRKTVYCWASTKRWPHCWIGSLSICLRSHKTLFPDILLHFCERITISVTICACYVCPWTSRILSKERSHLRDFFYPDCAQVFMFVAILHDYMNIATVSSNMGWFKPPPHHTQTSKSHEFL</sequence>